<evidence type="ECO:0000313" key="3">
    <source>
        <dbReference type="Proteomes" id="UP000289738"/>
    </source>
</evidence>
<name>A0A445AT81_ARAHY</name>
<evidence type="ECO:0000256" key="1">
    <source>
        <dbReference type="SAM" id="Phobius"/>
    </source>
</evidence>
<feature type="transmembrane region" description="Helical" evidence="1">
    <location>
        <begin position="153"/>
        <end position="175"/>
    </location>
</feature>
<keyword evidence="1" id="KW-0812">Transmembrane</keyword>
<comment type="caution">
    <text evidence="2">The sequence shown here is derived from an EMBL/GenBank/DDBJ whole genome shotgun (WGS) entry which is preliminary data.</text>
</comment>
<dbReference type="AlphaFoldDB" id="A0A445AT81"/>
<keyword evidence="1" id="KW-0472">Membrane</keyword>
<accession>A0A445AT81</accession>
<keyword evidence="1" id="KW-1133">Transmembrane helix</keyword>
<dbReference type="EMBL" id="SDMP01000011">
    <property type="protein sequence ID" value="RYR29634.1"/>
    <property type="molecule type" value="Genomic_DNA"/>
</dbReference>
<keyword evidence="3" id="KW-1185">Reference proteome</keyword>
<gene>
    <name evidence="2" type="ORF">Ahy_B01g054079</name>
</gene>
<proteinExistence type="predicted"/>
<dbReference type="Proteomes" id="UP000289738">
    <property type="component" value="Chromosome B01"/>
</dbReference>
<sequence>MSGIKLNKVLIDGGAVISLLPERMLKVGKHPDDLVPTNIAVTDFNGCYLSSEGLPVTLRHPHLAVPPTGWDCSHGLSFSSSCNTNDVISHTADVIAEVYCIVNEAIFNPASDQVRFILNEFIDFSFDSIYDLESLGFEKHLFNPFTVQSRKGFSLLILLILGFVKLLLTFLLLGLNRADFLYKFLLFVLNSR</sequence>
<protein>
    <submittedName>
        <fullName evidence="2">Uncharacterized protein</fullName>
    </submittedName>
</protein>
<reference evidence="2 3" key="1">
    <citation type="submission" date="2019-01" db="EMBL/GenBank/DDBJ databases">
        <title>Sequencing of cultivated peanut Arachis hypogaea provides insights into genome evolution and oil improvement.</title>
        <authorList>
            <person name="Chen X."/>
        </authorList>
    </citation>
    <scope>NUCLEOTIDE SEQUENCE [LARGE SCALE GENOMIC DNA]</scope>
    <source>
        <strain evidence="3">cv. Fuhuasheng</strain>
        <tissue evidence="2">Leaves</tissue>
    </source>
</reference>
<evidence type="ECO:0000313" key="2">
    <source>
        <dbReference type="EMBL" id="RYR29634.1"/>
    </source>
</evidence>
<organism evidence="2 3">
    <name type="scientific">Arachis hypogaea</name>
    <name type="common">Peanut</name>
    <dbReference type="NCBI Taxonomy" id="3818"/>
    <lineage>
        <taxon>Eukaryota</taxon>
        <taxon>Viridiplantae</taxon>
        <taxon>Streptophyta</taxon>
        <taxon>Embryophyta</taxon>
        <taxon>Tracheophyta</taxon>
        <taxon>Spermatophyta</taxon>
        <taxon>Magnoliopsida</taxon>
        <taxon>eudicotyledons</taxon>
        <taxon>Gunneridae</taxon>
        <taxon>Pentapetalae</taxon>
        <taxon>rosids</taxon>
        <taxon>fabids</taxon>
        <taxon>Fabales</taxon>
        <taxon>Fabaceae</taxon>
        <taxon>Papilionoideae</taxon>
        <taxon>50 kb inversion clade</taxon>
        <taxon>dalbergioids sensu lato</taxon>
        <taxon>Dalbergieae</taxon>
        <taxon>Pterocarpus clade</taxon>
        <taxon>Arachis</taxon>
    </lineage>
</organism>